<dbReference type="PANTHER" id="PTHR11733:SF167">
    <property type="entry name" value="FI17812P1-RELATED"/>
    <property type="match status" value="1"/>
</dbReference>
<dbReference type="PATRIC" id="fig|1423820.4.peg.374"/>
<dbReference type="InterPro" id="IPR042089">
    <property type="entry name" value="Peptidase_M13_dom_2"/>
</dbReference>
<protein>
    <submittedName>
        <fullName evidence="10">Endopeptidase PepO</fullName>
    </submittedName>
</protein>
<accession>A0A0R1ZF40</accession>
<evidence type="ECO:0000259" key="9">
    <source>
        <dbReference type="Pfam" id="PF05649"/>
    </source>
</evidence>
<dbReference type="GO" id="GO:0016485">
    <property type="term" value="P:protein processing"/>
    <property type="evidence" value="ECO:0007669"/>
    <property type="project" value="TreeGrafter"/>
</dbReference>
<keyword evidence="3" id="KW-0645">Protease</keyword>
<comment type="similarity">
    <text evidence="2">Belongs to the peptidase M13 family.</text>
</comment>
<dbReference type="RefSeq" id="WP_057905976.1">
    <property type="nucleotide sequence ID" value="NZ_AYYZ01000002.1"/>
</dbReference>
<dbReference type="GO" id="GO:0046872">
    <property type="term" value="F:metal ion binding"/>
    <property type="evidence" value="ECO:0007669"/>
    <property type="project" value="UniProtKB-KW"/>
</dbReference>
<dbReference type="GO" id="GO:0004222">
    <property type="term" value="F:metalloendopeptidase activity"/>
    <property type="evidence" value="ECO:0007669"/>
    <property type="project" value="InterPro"/>
</dbReference>
<evidence type="ECO:0000256" key="1">
    <source>
        <dbReference type="ARBA" id="ARBA00001947"/>
    </source>
</evidence>
<evidence type="ECO:0000256" key="3">
    <source>
        <dbReference type="ARBA" id="ARBA00022670"/>
    </source>
</evidence>
<keyword evidence="11" id="KW-1185">Reference proteome</keyword>
<evidence type="ECO:0000313" key="11">
    <source>
        <dbReference type="Proteomes" id="UP000051291"/>
    </source>
</evidence>
<dbReference type="EMBL" id="AYYZ01000002">
    <property type="protein sequence ID" value="KRM53463.1"/>
    <property type="molecule type" value="Genomic_DNA"/>
</dbReference>
<keyword evidence="6" id="KW-0862">Zinc</keyword>
<dbReference type="InterPro" id="IPR000718">
    <property type="entry name" value="Peptidase_M13"/>
</dbReference>
<dbReference type="SUPFAM" id="SSF55486">
    <property type="entry name" value="Metalloproteases ('zincins'), catalytic domain"/>
    <property type="match status" value="1"/>
</dbReference>
<evidence type="ECO:0000256" key="5">
    <source>
        <dbReference type="ARBA" id="ARBA00022801"/>
    </source>
</evidence>
<evidence type="ECO:0000256" key="6">
    <source>
        <dbReference type="ARBA" id="ARBA00022833"/>
    </source>
</evidence>
<dbReference type="CDD" id="cd08662">
    <property type="entry name" value="M13"/>
    <property type="match status" value="1"/>
</dbReference>
<dbReference type="InterPro" id="IPR024079">
    <property type="entry name" value="MetalloPept_cat_dom_sf"/>
</dbReference>
<organism evidence="10 11">
    <name type="scientific">Ligilactobacillus araffinosus DSM 20653</name>
    <dbReference type="NCBI Taxonomy" id="1423820"/>
    <lineage>
        <taxon>Bacteria</taxon>
        <taxon>Bacillati</taxon>
        <taxon>Bacillota</taxon>
        <taxon>Bacilli</taxon>
        <taxon>Lactobacillales</taxon>
        <taxon>Lactobacillaceae</taxon>
        <taxon>Ligilactobacillus</taxon>
    </lineage>
</organism>
<dbReference type="Proteomes" id="UP000051291">
    <property type="component" value="Unassembled WGS sequence"/>
</dbReference>
<sequence>MKNVQFVLGGAPTTEGCRASVKDNLYMHVNYDWLNKTKVPADKPAAGSFQDMDEAVHKKLMDDFDRYHQGKLSAPNPMFAEAMKFHQLALDFKQREQEGVAPLLAFIKPIQKLALLTDLDHQLTSWIQNGLPLPFMIDVEPDWKNTAQNAVFMYAPDLILPDKTYYEKPESDELLHVWAEMSTQLLQAVGYPKDQATKIVNQALAFDKSLVPHVLPADELADYPKQYNPRTLKEVKNYSQSFNFASTISELIDDHPEKVIVTQPTFFEHFDQIVNDATFKNLKSWILTRTINSLAKLLTDDLRQTADQFHQKLAGTQKAVSQRKFAYQIVDDTFTYVIGDFYGKKYFGEKAKADATKMIQQMIQIYKHRLEKNDWLGDQTRAKAITKLDHIAIKVGFPEKIKPVYSKMKIIPAEDGGTLFSNYLNIKRIKITDNFESFHRPVDRTEWDMPSQLVNACYDPSRNDITFPAAILEKPFYDLHQSHSKNFGGIGCVMGHEISHAFDNNGAHFDEYGNMTNWWTKEDFAHFEKLTREMINEFDGIPFAGGKVNGKLVVSENIADNGGMSCALEALKQSENANLREFFTNWATIWRMKASQAYEKMLLATDVHAPEMLRGNVQPQNFDDFYQAFDIHQGDGMWLAPDKRVQIW</sequence>
<keyword evidence="5" id="KW-0378">Hydrolase</keyword>
<feature type="domain" description="Peptidase M13 C-terminal" evidence="8">
    <location>
        <begin position="455"/>
        <end position="645"/>
    </location>
</feature>
<gene>
    <name evidence="10" type="ORF">FC64_GL000374</name>
</gene>
<proteinExistence type="inferred from homology"/>
<evidence type="ECO:0000256" key="7">
    <source>
        <dbReference type="ARBA" id="ARBA00023049"/>
    </source>
</evidence>
<dbReference type="Pfam" id="PF05649">
    <property type="entry name" value="Peptidase_M13_N"/>
    <property type="match status" value="1"/>
</dbReference>
<dbReference type="PROSITE" id="PS51885">
    <property type="entry name" value="NEPRILYSIN"/>
    <property type="match status" value="1"/>
</dbReference>
<keyword evidence="4" id="KW-0479">Metal-binding</keyword>
<comment type="cofactor">
    <cofactor evidence="1">
        <name>Zn(2+)</name>
        <dbReference type="ChEBI" id="CHEBI:29105"/>
    </cofactor>
</comment>
<feature type="domain" description="Peptidase M13 N-terminal" evidence="9">
    <location>
        <begin position="22"/>
        <end position="398"/>
    </location>
</feature>
<dbReference type="PANTHER" id="PTHR11733">
    <property type="entry name" value="ZINC METALLOPROTEASE FAMILY M13 NEPRILYSIN-RELATED"/>
    <property type="match status" value="1"/>
</dbReference>
<evidence type="ECO:0000313" key="10">
    <source>
        <dbReference type="EMBL" id="KRM53463.1"/>
    </source>
</evidence>
<dbReference type="PRINTS" id="PR00786">
    <property type="entry name" value="NEPRILYSIN"/>
</dbReference>
<evidence type="ECO:0000259" key="8">
    <source>
        <dbReference type="Pfam" id="PF01431"/>
    </source>
</evidence>
<dbReference type="InterPro" id="IPR008753">
    <property type="entry name" value="Peptidase_M13_N"/>
</dbReference>
<evidence type="ECO:0000256" key="2">
    <source>
        <dbReference type="ARBA" id="ARBA00007357"/>
    </source>
</evidence>
<dbReference type="GO" id="GO:0005886">
    <property type="term" value="C:plasma membrane"/>
    <property type="evidence" value="ECO:0007669"/>
    <property type="project" value="TreeGrafter"/>
</dbReference>
<dbReference type="STRING" id="1423820.FC64_GL000374"/>
<evidence type="ECO:0000256" key="4">
    <source>
        <dbReference type="ARBA" id="ARBA00022723"/>
    </source>
</evidence>
<keyword evidence="7" id="KW-0482">Metalloprotease</keyword>
<dbReference type="InterPro" id="IPR018497">
    <property type="entry name" value="Peptidase_M13_C"/>
</dbReference>
<name>A0A0R1ZF40_9LACO</name>
<dbReference type="Gene3D" id="3.40.390.10">
    <property type="entry name" value="Collagenase (Catalytic Domain)"/>
    <property type="match status" value="1"/>
</dbReference>
<comment type="caution">
    <text evidence="10">The sequence shown here is derived from an EMBL/GenBank/DDBJ whole genome shotgun (WGS) entry which is preliminary data.</text>
</comment>
<dbReference type="AlphaFoldDB" id="A0A0R1ZF40"/>
<dbReference type="Pfam" id="PF01431">
    <property type="entry name" value="Peptidase_M13"/>
    <property type="match status" value="1"/>
</dbReference>
<reference evidence="10 11" key="1">
    <citation type="journal article" date="2015" name="Genome Announc.">
        <title>Expanding the biotechnology potential of lactobacilli through comparative genomics of 213 strains and associated genera.</title>
        <authorList>
            <person name="Sun Z."/>
            <person name="Harris H.M."/>
            <person name="McCann A."/>
            <person name="Guo C."/>
            <person name="Argimon S."/>
            <person name="Zhang W."/>
            <person name="Yang X."/>
            <person name="Jeffery I.B."/>
            <person name="Cooney J.C."/>
            <person name="Kagawa T.F."/>
            <person name="Liu W."/>
            <person name="Song Y."/>
            <person name="Salvetti E."/>
            <person name="Wrobel A."/>
            <person name="Rasinkangas P."/>
            <person name="Parkhill J."/>
            <person name="Rea M.C."/>
            <person name="O'Sullivan O."/>
            <person name="Ritari J."/>
            <person name="Douillard F.P."/>
            <person name="Paul Ross R."/>
            <person name="Yang R."/>
            <person name="Briner A.E."/>
            <person name="Felis G.E."/>
            <person name="de Vos W.M."/>
            <person name="Barrangou R."/>
            <person name="Klaenhammer T.R."/>
            <person name="Caufield P.W."/>
            <person name="Cui Y."/>
            <person name="Zhang H."/>
            <person name="O'Toole P.W."/>
        </authorList>
    </citation>
    <scope>NUCLEOTIDE SEQUENCE [LARGE SCALE GENOMIC DNA]</scope>
    <source>
        <strain evidence="10 11">DSM 20653</strain>
    </source>
</reference>
<dbReference type="Gene3D" id="1.10.1380.10">
    <property type="entry name" value="Neutral endopeptidase , domain2"/>
    <property type="match status" value="1"/>
</dbReference>